<gene>
    <name evidence="4" type="ORF">VTK73DRAFT_743</name>
</gene>
<keyword evidence="2" id="KW-0812">Transmembrane</keyword>
<evidence type="ECO:0000256" key="1">
    <source>
        <dbReference type="SAM" id="MobiDB-lite"/>
    </source>
</evidence>
<keyword evidence="2" id="KW-1133">Transmembrane helix</keyword>
<keyword evidence="5" id="KW-1185">Reference proteome</keyword>
<dbReference type="Proteomes" id="UP001586593">
    <property type="component" value="Unassembled WGS sequence"/>
</dbReference>
<feature type="compositionally biased region" description="Basic and acidic residues" evidence="1">
    <location>
        <begin position="419"/>
        <end position="439"/>
    </location>
</feature>
<feature type="transmembrane region" description="Helical" evidence="2">
    <location>
        <begin position="715"/>
        <end position="737"/>
    </location>
</feature>
<proteinExistence type="predicted"/>
<evidence type="ECO:0000313" key="5">
    <source>
        <dbReference type="Proteomes" id="UP001586593"/>
    </source>
</evidence>
<protein>
    <recommendedName>
        <fullName evidence="3">FHA domain-containing protein</fullName>
    </recommendedName>
</protein>
<evidence type="ECO:0000313" key="4">
    <source>
        <dbReference type="EMBL" id="KAL1845284.1"/>
    </source>
</evidence>
<name>A0ABR3VUE5_9PEZI</name>
<feature type="region of interest" description="Disordered" evidence="1">
    <location>
        <begin position="666"/>
        <end position="701"/>
    </location>
</feature>
<feature type="compositionally biased region" description="Low complexity" evidence="1">
    <location>
        <begin position="260"/>
        <end position="271"/>
    </location>
</feature>
<dbReference type="Gene3D" id="2.60.200.20">
    <property type="match status" value="1"/>
</dbReference>
<dbReference type="PANTHER" id="PTHR15715">
    <property type="entry name" value="CENTROSOMAL PROTEIN OF 170 KDA"/>
    <property type="match status" value="1"/>
</dbReference>
<dbReference type="InterPro" id="IPR000253">
    <property type="entry name" value="FHA_dom"/>
</dbReference>
<dbReference type="SUPFAM" id="SSF49879">
    <property type="entry name" value="SMAD/FHA domain"/>
    <property type="match status" value="1"/>
</dbReference>
<accession>A0ABR3VUE5</accession>
<dbReference type="PROSITE" id="PS50006">
    <property type="entry name" value="FHA_DOMAIN"/>
    <property type="match status" value="1"/>
</dbReference>
<dbReference type="PANTHER" id="PTHR15715:SF37">
    <property type="entry name" value="LD47843P"/>
    <property type="match status" value="1"/>
</dbReference>
<feature type="compositionally biased region" description="Basic and acidic residues" evidence="1">
    <location>
        <begin position="352"/>
        <end position="377"/>
    </location>
</feature>
<dbReference type="EMBL" id="JAZHXJ010001161">
    <property type="protein sequence ID" value="KAL1845284.1"/>
    <property type="molecule type" value="Genomic_DNA"/>
</dbReference>
<dbReference type="InterPro" id="IPR051176">
    <property type="entry name" value="Cent_Immune-Sig_Mod"/>
</dbReference>
<feature type="region of interest" description="Disordered" evidence="1">
    <location>
        <begin position="239"/>
        <end position="485"/>
    </location>
</feature>
<evidence type="ECO:0000256" key="2">
    <source>
        <dbReference type="SAM" id="Phobius"/>
    </source>
</evidence>
<feature type="compositionally biased region" description="Acidic residues" evidence="1">
    <location>
        <begin position="305"/>
        <end position="322"/>
    </location>
</feature>
<dbReference type="InterPro" id="IPR008984">
    <property type="entry name" value="SMAD_FHA_dom_sf"/>
</dbReference>
<organism evidence="4 5">
    <name type="scientific">Phialemonium thermophilum</name>
    <dbReference type="NCBI Taxonomy" id="223376"/>
    <lineage>
        <taxon>Eukaryota</taxon>
        <taxon>Fungi</taxon>
        <taxon>Dikarya</taxon>
        <taxon>Ascomycota</taxon>
        <taxon>Pezizomycotina</taxon>
        <taxon>Sordariomycetes</taxon>
        <taxon>Sordariomycetidae</taxon>
        <taxon>Cephalothecales</taxon>
        <taxon>Cephalothecaceae</taxon>
        <taxon>Phialemonium</taxon>
    </lineage>
</organism>
<dbReference type="SMART" id="SM00240">
    <property type="entry name" value="FHA"/>
    <property type="match status" value="1"/>
</dbReference>
<feature type="region of interest" description="Disordered" evidence="1">
    <location>
        <begin position="168"/>
        <end position="189"/>
    </location>
</feature>
<feature type="compositionally biased region" description="Low complexity" evidence="1">
    <location>
        <begin position="323"/>
        <end position="333"/>
    </location>
</feature>
<feature type="domain" description="FHA" evidence="3">
    <location>
        <begin position="33"/>
        <end position="94"/>
    </location>
</feature>
<comment type="caution">
    <text evidence="4">The sequence shown here is derived from an EMBL/GenBank/DDBJ whole genome shotgun (WGS) entry which is preliminary data.</text>
</comment>
<evidence type="ECO:0000259" key="3">
    <source>
        <dbReference type="PROSITE" id="PS50006"/>
    </source>
</evidence>
<reference evidence="4 5" key="1">
    <citation type="journal article" date="2024" name="Commun. Biol.">
        <title>Comparative genomic analysis of thermophilic fungi reveals convergent evolutionary adaptations and gene losses.</title>
        <authorList>
            <person name="Steindorff A.S."/>
            <person name="Aguilar-Pontes M.V."/>
            <person name="Robinson A.J."/>
            <person name="Andreopoulos B."/>
            <person name="LaButti K."/>
            <person name="Kuo A."/>
            <person name="Mondo S."/>
            <person name="Riley R."/>
            <person name="Otillar R."/>
            <person name="Haridas S."/>
            <person name="Lipzen A."/>
            <person name="Grimwood J."/>
            <person name="Schmutz J."/>
            <person name="Clum A."/>
            <person name="Reid I.D."/>
            <person name="Moisan M.C."/>
            <person name="Butler G."/>
            <person name="Nguyen T.T.M."/>
            <person name="Dewar K."/>
            <person name="Conant G."/>
            <person name="Drula E."/>
            <person name="Henrissat B."/>
            <person name="Hansel C."/>
            <person name="Singer S."/>
            <person name="Hutchinson M.I."/>
            <person name="de Vries R.P."/>
            <person name="Natvig D.O."/>
            <person name="Powell A.J."/>
            <person name="Tsang A."/>
            <person name="Grigoriev I.V."/>
        </authorList>
    </citation>
    <scope>NUCLEOTIDE SEQUENCE [LARGE SCALE GENOMIC DNA]</scope>
    <source>
        <strain evidence="4 5">ATCC 24622</strain>
    </source>
</reference>
<sequence length="740" mass="78618">MATCAILKLSADPSDGLVFPDRCIRLDRQQNTVQIGRASKISAKGFVAQPENGWFDSPVMSRTHAVVTADLDNQTVEISDCGSLHGTFLNGESDRLPIGEPQQLHDGDRLVFGLEIFRNGEAFNPVNVTVGVDFETSDSAAAAPPVTGSTFRVPDEEDDLSDDCREIPKPTRQEGAPYCTKGPGERPAEPDVVDITGGVYASPSKSASSSTSYVIDLTDPSGTVIDLTDVVVTASTGTKRPAAVEASPTYEDRCDEDTDSNSSVNLSSRISDGGLSDENSSDSGSADRSESEESLAMAFRGFQEEGYDFEEEYTSSDDDNDFEPYPQEEPFYPEAEDEGAESVNGEDVGDGDGEHGEVGDENGKDLELEPMDVEGRNVGEPCHVVSVEEDGGPHYRASPGEVDQPIATSAPDSMPADEPATKQKDARSTHVESERDCDQHSNTAVHVGSVSYEVPSWTPSTPARTSEGDGHASHWAGFSPQAAPPPVAAEDLTAVGGVVMIDPSTFAKPAPQSLYEDWPSHFDVGSCDYLSAISPPAYTQPATVTVGNEPTEAWRRLAAKTGKFEYFKAREENKKIVLRSSSQAVGTVQTERSREASLIRGKSKDTVEPVDVAVDSPAASFSEQAVAGVEATGGPSTASRLKRKADEISEMLEAELPRLQERLARQRPERAAGGLPSPPSDGDVAPNVAVGSSSGSSDGARPVKRLRLRRIAEKLGYAALGGATVGAAIMTTLIYTAPTF</sequence>
<keyword evidence="2" id="KW-0472">Membrane</keyword>
<dbReference type="Pfam" id="PF00498">
    <property type="entry name" value="FHA"/>
    <property type="match status" value="1"/>
</dbReference>